<dbReference type="EMBL" id="CP032091">
    <property type="protein sequence ID" value="AXV67424.1"/>
    <property type="molecule type" value="Genomic_DNA"/>
</dbReference>
<evidence type="ECO:0000313" key="3">
    <source>
        <dbReference type="Proteomes" id="UP000264605"/>
    </source>
</evidence>
<feature type="signal peptide" evidence="1">
    <location>
        <begin position="1"/>
        <end position="23"/>
    </location>
</feature>
<keyword evidence="2" id="KW-0614">Plasmid</keyword>
<proteinExistence type="predicted"/>
<accession>A0AAD0S4W5</accession>
<dbReference type="GeneID" id="99507605"/>
<keyword evidence="1" id="KW-0732">Signal</keyword>
<dbReference type="Proteomes" id="UP000264605">
    <property type="component" value="Plasmid unnamed1"/>
</dbReference>
<dbReference type="KEGG" id="pdj:D0907_19145"/>
<evidence type="ECO:0000313" key="2">
    <source>
        <dbReference type="EMBL" id="AXV67424.1"/>
    </source>
</evidence>
<sequence length="159" mass="18341">MFKNIIKIMCLLSVIGTAENLHAQINQESNTVEAEFPTELETTWELDEAASIEYAKRSVYWNDNIAKLLPKLIATNKQIKYRFNENELVSVLEDTKQKIAITLNKQTLTTFLFNFQHDDKQGHLKVEKAAGGRINIQAEGLLGYQFLLWKKRRERLTGV</sequence>
<geneLocation type="plasmid" evidence="2 3">
    <name>unnamed1</name>
</geneLocation>
<dbReference type="RefSeq" id="WP_118845085.1">
    <property type="nucleotide sequence ID" value="NZ_CP032091.1"/>
</dbReference>
<name>A0AAD0S4W5_9GAMM</name>
<protein>
    <submittedName>
        <fullName evidence="2">Uncharacterized protein</fullName>
    </submittedName>
</protein>
<gene>
    <name evidence="2" type="ORF">D0907_19145</name>
</gene>
<evidence type="ECO:0000256" key="1">
    <source>
        <dbReference type="SAM" id="SignalP"/>
    </source>
</evidence>
<dbReference type="AlphaFoldDB" id="A0AAD0S4W5"/>
<reference evidence="2 3" key="1">
    <citation type="submission" date="2018-08" db="EMBL/GenBank/DDBJ databases">
        <title>Draft genome sequence of Pseudoalteromonas donghaensis HJ51.</title>
        <authorList>
            <person name="Oh J."/>
            <person name="Roh D."/>
        </authorList>
    </citation>
    <scope>NUCLEOTIDE SEQUENCE [LARGE SCALE GENOMIC DNA]</scope>
    <source>
        <strain evidence="2 3">HJ51</strain>
        <plasmid evidence="2 3">unnamed1</plasmid>
    </source>
</reference>
<organism evidence="2 3">
    <name type="scientific">Pseudoalteromonas lipolytica</name>
    <dbReference type="NCBI Taxonomy" id="570156"/>
    <lineage>
        <taxon>Bacteria</taxon>
        <taxon>Pseudomonadati</taxon>
        <taxon>Pseudomonadota</taxon>
        <taxon>Gammaproteobacteria</taxon>
        <taxon>Alteromonadales</taxon>
        <taxon>Pseudoalteromonadaceae</taxon>
        <taxon>Pseudoalteromonas</taxon>
    </lineage>
</organism>
<feature type="chain" id="PRO_5042050422" evidence="1">
    <location>
        <begin position="24"/>
        <end position="159"/>
    </location>
</feature>